<evidence type="ECO:0000313" key="1">
    <source>
        <dbReference type="EMBL" id="KAK8212838.1"/>
    </source>
</evidence>
<protein>
    <submittedName>
        <fullName evidence="1">Uncharacterized protein</fullName>
    </submittedName>
</protein>
<proteinExistence type="predicted"/>
<comment type="caution">
    <text evidence="1">The sequence shown here is derived from an EMBL/GenBank/DDBJ whole genome shotgun (WGS) entry which is preliminary data.</text>
</comment>
<organism evidence="1 2">
    <name type="scientific">Zalaria obscura</name>
    <dbReference type="NCBI Taxonomy" id="2024903"/>
    <lineage>
        <taxon>Eukaryota</taxon>
        <taxon>Fungi</taxon>
        <taxon>Dikarya</taxon>
        <taxon>Ascomycota</taxon>
        <taxon>Pezizomycotina</taxon>
        <taxon>Dothideomycetes</taxon>
        <taxon>Dothideomycetidae</taxon>
        <taxon>Dothideales</taxon>
        <taxon>Zalariaceae</taxon>
        <taxon>Zalaria</taxon>
    </lineage>
</organism>
<accession>A0ACC3SG89</accession>
<dbReference type="EMBL" id="JAMKPW020000012">
    <property type="protein sequence ID" value="KAK8212838.1"/>
    <property type="molecule type" value="Genomic_DNA"/>
</dbReference>
<dbReference type="Proteomes" id="UP001320706">
    <property type="component" value="Unassembled WGS sequence"/>
</dbReference>
<evidence type="ECO:0000313" key="2">
    <source>
        <dbReference type="Proteomes" id="UP001320706"/>
    </source>
</evidence>
<reference evidence="1" key="1">
    <citation type="submission" date="2024-02" db="EMBL/GenBank/DDBJ databases">
        <title>Metagenome Assembled Genome of Zalaria obscura JY119.</title>
        <authorList>
            <person name="Vighnesh L."/>
            <person name="Jagadeeshwari U."/>
            <person name="Venkata Ramana C."/>
            <person name="Sasikala C."/>
        </authorList>
    </citation>
    <scope>NUCLEOTIDE SEQUENCE</scope>
    <source>
        <strain evidence="1">JY119</strain>
    </source>
</reference>
<gene>
    <name evidence="1" type="ORF">M8818_003003</name>
</gene>
<keyword evidence="2" id="KW-1185">Reference proteome</keyword>
<name>A0ACC3SG89_9PEZI</name>
<sequence>MKISNPCNSSSWCRFPHCLVSVTVRSPAVASFDHLPPLPHRKRSANIFSACAHDLSPPWRRVPSLSWHCDHSSRPLFLRITYFVVVLGPAVPRSGGTRPDTVSAMTLGTRQPSILRGPTRGLAHRSTERVFISRRTPAL</sequence>